<dbReference type="Pfam" id="PF00805">
    <property type="entry name" value="Pentapeptide"/>
    <property type="match status" value="2"/>
</dbReference>
<evidence type="ECO:0000313" key="1">
    <source>
        <dbReference type="EMBL" id="TVX92043.1"/>
    </source>
</evidence>
<dbReference type="InterPro" id="IPR001646">
    <property type="entry name" value="5peptide_repeat"/>
</dbReference>
<comment type="caution">
    <text evidence="1">The sequence shown here is derived from an EMBL/GenBank/DDBJ whole genome shotgun (WGS) entry which is preliminary data.</text>
</comment>
<name>A0A559IWP6_9BACL</name>
<dbReference type="PANTHER" id="PTHR14136:SF17">
    <property type="entry name" value="BTB_POZ DOMAIN-CONTAINING PROTEIN KCTD9"/>
    <property type="match status" value="1"/>
</dbReference>
<dbReference type="Gene3D" id="2.160.20.80">
    <property type="entry name" value="E3 ubiquitin-protein ligase SopA"/>
    <property type="match status" value="1"/>
</dbReference>
<dbReference type="EMBL" id="VNJK01000001">
    <property type="protein sequence ID" value="TVX92043.1"/>
    <property type="molecule type" value="Genomic_DNA"/>
</dbReference>
<dbReference type="OrthoDB" id="2536801at2"/>
<keyword evidence="2" id="KW-1185">Reference proteome</keyword>
<gene>
    <name evidence="1" type="ORF">FPZ44_02615</name>
</gene>
<sequence>MAGIVTEDKRQHFKERVMQPKLNDSLLEMERYYEAHKDKLAQDLLDSMCSLCQQVIVMQEAEKKANLGYITFSMLRTELIHGRAFYLVEATDANWFFDPNPCSIKADMGWAFEGWFKLVEQLEWDMLAYQGTVIKPEVEQLMLEAAAHYHQYVIRLARYALSRIDELPQWSYVNRHTQFEIRVGEYLDQSECVLKLDESAHEESDVRSELEQARSADSNEAPLGYQVLRGLNLSEGNFVQQDIRYSDFSGSHFSRSQMPICVAVGARFRNCQMDGVNLCASLLNEADFSGASLRGALFRFADGSSGLKDAVQWTMPGFEPLSFSGADLTGADFEHADLRGAIFVGSKVGAVNFKNANLKGAIFSIEDKEQLNITEQQRSEIVWQA</sequence>
<evidence type="ECO:0000313" key="2">
    <source>
        <dbReference type="Proteomes" id="UP000318102"/>
    </source>
</evidence>
<dbReference type="RefSeq" id="WP_144987113.1">
    <property type="nucleotide sequence ID" value="NZ_VNJK01000001.1"/>
</dbReference>
<dbReference type="SUPFAM" id="SSF141571">
    <property type="entry name" value="Pentapeptide repeat-like"/>
    <property type="match status" value="1"/>
</dbReference>
<dbReference type="Proteomes" id="UP000318102">
    <property type="component" value="Unassembled WGS sequence"/>
</dbReference>
<protein>
    <submittedName>
        <fullName evidence="1">Pentapeptide repeat-containing protein</fullName>
    </submittedName>
</protein>
<reference evidence="1 2" key="1">
    <citation type="submission" date="2019-07" db="EMBL/GenBank/DDBJ databases">
        <authorList>
            <person name="Kim J."/>
        </authorList>
    </citation>
    <scope>NUCLEOTIDE SEQUENCE [LARGE SCALE GENOMIC DNA]</scope>
    <source>
        <strain evidence="1 2">N4</strain>
    </source>
</reference>
<organism evidence="1 2">
    <name type="scientific">Paenibacillus agilis</name>
    <dbReference type="NCBI Taxonomy" id="3020863"/>
    <lineage>
        <taxon>Bacteria</taxon>
        <taxon>Bacillati</taxon>
        <taxon>Bacillota</taxon>
        <taxon>Bacilli</taxon>
        <taxon>Bacillales</taxon>
        <taxon>Paenibacillaceae</taxon>
        <taxon>Paenibacillus</taxon>
    </lineage>
</organism>
<proteinExistence type="predicted"/>
<dbReference type="AlphaFoldDB" id="A0A559IWP6"/>
<dbReference type="PANTHER" id="PTHR14136">
    <property type="entry name" value="BTB_POZ DOMAIN-CONTAINING PROTEIN KCTD9"/>
    <property type="match status" value="1"/>
</dbReference>
<accession>A0A559IWP6</accession>
<dbReference type="InterPro" id="IPR051082">
    <property type="entry name" value="Pentapeptide-BTB/POZ_domain"/>
</dbReference>